<proteinExistence type="predicted"/>
<dbReference type="EMBL" id="JACIDK010000001">
    <property type="protein sequence ID" value="MBB3889315.1"/>
    <property type="molecule type" value="Genomic_DNA"/>
</dbReference>
<gene>
    <name evidence="2" type="ORF">GGQ61_000012</name>
</gene>
<reference evidence="2 3" key="1">
    <citation type="submission" date="2020-08" db="EMBL/GenBank/DDBJ databases">
        <title>Genomic Encyclopedia of Type Strains, Phase IV (KMG-IV): sequencing the most valuable type-strain genomes for metagenomic binning, comparative biology and taxonomic classification.</title>
        <authorList>
            <person name="Goeker M."/>
        </authorList>
    </citation>
    <scope>NUCLEOTIDE SEQUENCE [LARGE SCALE GENOMIC DNA]</scope>
    <source>
        <strain evidence="2 3">DSM 21793</strain>
    </source>
</reference>
<evidence type="ECO:0000313" key="3">
    <source>
        <dbReference type="Proteomes" id="UP000530564"/>
    </source>
</evidence>
<keyword evidence="3" id="KW-1185">Reference proteome</keyword>
<sequence>MRVEFTVCESAGRWRVKWGATSPLICGDFDKAVRAAENLARAAAERGEKGVVTILRDGDRRDTRIFAPEGSRGPPRTVYEPEQDWRNVPQARPA</sequence>
<accession>A0A839ZSD7</accession>
<protein>
    <recommendedName>
        <fullName evidence="4">DUF2188 domain-containing protein</fullName>
    </recommendedName>
</protein>
<feature type="region of interest" description="Disordered" evidence="1">
    <location>
        <begin position="62"/>
        <end position="94"/>
    </location>
</feature>
<dbReference type="Proteomes" id="UP000530564">
    <property type="component" value="Unassembled WGS sequence"/>
</dbReference>
<evidence type="ECO:0008006" key="4">
    <source>
        <dbReference type="Google" id="ProtNLM"/>
    </source>
</evidence>
<dbReference type="AlphaFoldDB" id="A0A839ZSD7"/>
<comment type="caution">
    <text evidence="2">The sequence shown here is derived from an EMBL/GenBank/DDBJ whole genome shotgun (WGS) entry which is preliminary data.</text>
</comment>
<name>A0A839ZSD7_9CAUL</name>
<organism evidence="2 3">
    <name type="scientific">Phenylobacterium haematophilum</name>
    <dbReference type="NCBI Taxonomy" id="98513"/>
    <lineage>
        <taxon>Bacteria</taxon>
        <taxon>Pseudomonadati</taxon>
        <taxon>Pseudomonadota</taxon>
        <taxon>Alphaproteobacteria</taxon>
        <taxon>Caulobacterales</taxon>
        <taxon>Caulobacteraceae</taxon>
        <taxon>Phenylobacterium</taxon>
    </lineage>
</organism>
<evidence type="ECO:0000256" key="1">
    <source>
        <dbReference type="SAM" id="MobiDB-lite"/>
    </source>
</evidence>
<evidence type="ECO:0000313" key="2">
    <source>
        <dbReference type="EMBL" id="MBB3889315.1"/>
    </source>
</evidence>